<keyword evidence="3" id="KW-1185">Reference proteome</keyword>
<feature type="compositionally biased region" description="Basic residues" evidence="1">
    <location>
        <begin position="187"/>
        <end position="198"/>
    </location>
</feature>
<evidence type="ECO:0000313" key="2">
    <source>
        <dbReference type="EnsemblPlants" id="Bo4g136590.1"/>
    </source>
</evidence>
<reference evidence="2 3" key="1">
    <citation type="journal article" date="2014" name="Genome Biol.">
        <title>Transcriptome and methylome profiling reveals relics of genome dominance in the mesopolyploid Brassica oleracea.</title>
        <authorList>
            <person name="Parkin I.A."/>
            <person name="Koh C."/>
            <person name="Tang H."/>
            <person name="Robinson S.J."/>
            <person name="Kagale S."/>
            <person name="Clarke W.E."/>
            <person name="Town C.D."/>
            <person name="Nixon J."/>
            <person name="Krishnakumar V."/>
            <person name="Bidwell S.L."/>
            <person name="Denoeud F."/>
            <person name="Belcram H."/>
            <person name="Links M.G."/>
            <person name="Just J."/>
            <person name="Clarke C."/>
            <person name="Bender T."/>
            <person name="Huebert T."/>
            <person name="Mason A.S."/>
            <person name="Pires J.C."/>
            <person name="Barker G."/>
            <person name="Moore J."/>
            <person name="Walley P.G."/>
            <person name="Manoli S."/>
            <person name="Batley J."/>
            <person name="Edwards D."/>
            <person name="Nelson M.N."/>
            <person name="Wang X."/>
            <person name="Paterson A.H."/>
            <person name="King G."/>
            <person name="Bancroft I."/>
            <person name="Chalhoub B."/>
            <person name="Sharpe A.G."/>
        </authorList>
    </citation>
    <scope>NUCLEOTIDE SEQUENCE</scope>
    <source>
        <strain evidence="2 3">cv. TO1000</strain>
    </source>
</reference>
<organism evidence="2 3">
    <name type="scientific">Brassica oleracea var. oleracea</name>
    <dbReference type="NCBI Taxonomy" id="109376"/>
    <lineage>
        <taxon>Eukaryota</taxon>
        <taxon>Viridiplantae</taxon>
        <taxon>Streptophyta</taxon>
        <taxon>Embryophyta</taxon>
        <taxon>Tracheophyta</taxon>
        <taxon>Spermatophyta</taxon>
        <taxon>Magnoliopsida</taxon>
        <taxon>eudicotyledons</taxon>
        <taxon>Gunneridae</taxon>
        <taxon>Pentapetalae</taxon>
        <taxon>rosids</taxon>
        <taxon>malvids</taxon>
        <taxon>Brassicales</taxon>
        <taxon>Brassicaceae</taxon>
        <taxon>Brassiceae</taxon>
        <taxon>Brassica</taxon>
    </lineage>
</organism>
<proteinExistence type="predicted"/>
<protein>
    <submittedName>
        <fullName evidence="2">Uncharacterized protein</fullName>
    </submittedName>
</protein>
<feature type="region of interest" description="Disordered" evidence="1">
    <location>
        <begin position="181"/>
        <end position="207"/>
    </location>
</feature>
<name>A0A0D3BZG1_BRAOL</name>
<dbReference type="AlphaFoldDB" id="A0A0D3BZG1"/>
<dbReference type="HOGENOM" id="CLU_1327984_0_0_1"/>
<sequence>MRDLASRFLSSEVKSGQETNFWYDTLTPLGLLTSVFGEDGTHRRRTRADAYVADVCSATGWTLPHLRPEEEVALHTSFFDTVSAGSSMVTLATPTLPLKPGRLCCVVPTFRDWAELMLWASSSCSTAPSVLRMCVLQTLVYTIWQQRNNMLFNHTLSLPLVAFKDINNQVVSSIYALRKTKKESSPRAKKKKRRRSRYRGSQNLMSL</sequence>
<reference evidence="2" key="2">
    <citation type="submission" date="2015-03" db="UniProtKB">
        <authorList>
            <consortium name="EnsemblPlants"/>
        </authorList>
    </citation>
    <scope>IDENTIFICATION</scope>
</reference>
<dbReference type="Proteomes" id="UP000032141">
    <property type="component" value="Chromosome C4"/>
</dbReference>
<dbReference type="EnsemblPlants" id="Bo4g136590.1">
    <property type="protein sequence ID" value="Bo4g136590.1"/>
    <property type="gene ID" value="Bo4g136590"/>
</dbReference>
<accession>A0A0D3BZG1</accession>
<evidence type="ECO:0000256" key="1">
    <source>
        <dbReference type="SAM" id="MobiDB-lite"/>
    </source>
</evidence>
<dbReference type="eggNOG" id="KOG1075">
    <property type="taxonomic scope" value="Eukaryota"/>
</dbReference>
<evidence type="ECO:0000313" key="3">
    <source>
        <dbReference type="Proteomes" id="UP000032141"/>
    </source>
</evidence>
<dbReference type="Gramene" id="Bo4g136590.1">
    <property type="protein sequence ID" value="Bo4g136590.1"/>
    <property type="gene ID" value="Bo4g136590"/>
</dbReference>